<evidence type="ECO:0008006" key="4">
    <source>
        <dbReference type="Google" id="ProtNLM"/>
    </source>
</evidence>
<protein>
    <recommendedName>
        <fullName evidence="4">Pentatricopeptide repeat superfamily protein</fullName>
    </recommendedName>
</protein>
<dbReference type="SUPFAM" id="SSF50475">
    <property type="entry name" value="FMN-binding split barrel"/>
    <property type="match status" value="1"/>
</dbReference>
<dbReference type="AlphaFoldDB" id="A0ABD3I8Y1"/>
<name>A0ABD3I8Y1_9MARC</name>
<feature type="region of interest" description="Disordered" evidence="1">
    <location>
        <begin position="62"/>
        <end position="82"/>
    </location>
</feature>
<evidence type="ECO:0000313" key="2">
    <source>
        <dbReference type="EMBL" id="KAL3700113.1"/>
    </source>
</evidence>
<dbReference type="Gene3D" id="3.20.180.10">
    <property type="entry name" value="PNP-oxidase-like"/>
    <property type="match status" value="1"/>
</dbReference>
<dbReference type="EMBL" id="JBJQOH010000001">
    <property type="protein sequence ID" value="KAL3700113.1"/>
    <property type="molecule type" value="Genomic_DNA"/>
</dbReference>
<sequence length="642" mass="69962">MAAFVGCGDRYAAAAVWRQPRQRIQQHGFPSGLHSFRFLGNTGLSQENSLVSKRSAEVRVAADFSDSKPDSSNKRRGKWGYHPLEELTKGEKDELDQAGDGKLTDAEVARTVAEVNWSAVVFSSVISEEDAVFGTEVQYLIDDQGDFYFEVEDDNEFLRTLSSQQVYTVLIGYGSGDNLHFSELIEGALVGEDQDVDDSDEELIELDSEDIETLWEAVEDLQSMAEDMAPEDSFSSLGGWGGYKALDEVHPMEFAYKVSEAVSADHASDLGKPERRLTITGVARPVSEDEEPYVQGIWYDRFLTAGDDSDEEESDDEEDGEAEGVGEGRSSTLELTSSQEARGGCLDVGRAHRSKSGGVEGAHSGAVSGKSLNGTAKLSKPGDLKKRSDPLIVAENMWQNIVMDGSEGPVSDGPLIEVGNHAGSSAENLGVRKDVNGEALEGQEGAFISWESPANNDKNKQLGAVFEVSEGFDDSEVEYSTEIVLPPGTAVEGDAVVVDWSEKPKPTFYKLEILSIRLDCGSGGQSNIEVRDFAFAEPDILAHFSTTIMEKVNSGGIKLEAALKALVQRCNGLEAEEVLLVGIDCLGVDLRVQFGIEIQTVRVPFSRRATCEESAEKLLDQLLFPRPGQRRAKRKGQQWNTQ</sequence>
<gene>
    <name evidence="2" type="ORF">R1sor_018135</name>
</gene>
<reference evidence="2 3" key="1">
    <citation type="submission" date="2024-09" db="EMBL/GenBank/DDBJ databases">
        <title>Chromosome-scale assembly of Riccia sorocarpa.</title>
        <authorList>
            <person name="Paukszto L."/>
        </authorList>
    </citation>
    <scope>NUCLEOTIDE SEQUENCE [LARGE SCALE GENOMIC DNA]</scope>
    <source>
        <strain evidence="2">LP-2024</strain>
        <tissue evidence="2">Aerial parts of the thallus</tissue>
    </source>
</reference>
<feature type="region of interest" description="Disordered" evidence="1">
    <location>
        <begin position="306"/>
        <end position="386"/>
    </location>
</feature>
<keyword evidence="3" id="KW-1185">Reference proteome</keyword>
<dbReference type="PANTHER" id="PTHR13343">
    <property type="entry name" value="CREG1 PROTEIN"/>
    <property type="match status" value="1"/>
</dbReference>
<dbReference type="PANTHER" id="PTHR13343:SF18">
    <property type="entry name" value="PENTATRICOPEPTIDE REPEAT (PPR) SUPERFAMILY PROTEIN"/>
    <property type="match status" value="1"/>
</dbReference>
<proteinExistence type="predicted"/>
<dbReference type="Proteomes" id="UP001633002">
    <property type="component" value="Unassembled WGS sequence"/>
</dbReference>
<accession>A0ABD3I8Y1</accession>
<organism evidence="2 3">
    <name type="scientific">Riccia sorocarpa</name>
    <dbReference type="NCBI Taxonomy" id="122646"/>
    <lineage>
        <taxon>Eukaryota</taxon>
        <taxon>Viridiplantae</taxon>
        <taxon>Streptophyta</taxon>
        <taxon>Embryophyta</taxon>
        <taxon>Marchantiophyta</taxon>
        <taxon>Marchantiopsida</taxon>
        <taxon>Marchantiidae</taxon>
        <taxon>Marchantiales</taxon>
        <taxon>Ricciaceae</taxon>
        <taxon>Riccia</taxon>
    </lineage>
</organism>
<comment type="caution">
    <text evidence="2">The sequence shown here is derived from an EMBL/GenBank/DDBJ whole genome shotgun (WGS) entry which is preliminary data.</text>
</comment>
<feature type="compositionally biased region" description="Polar residues" evidence="1">
    <location>
        <begin position="329"/>
        <end position="340"/>
    </location>
</feature>
<evidence type="ECO:0000256" key="1">
    <source>
        <dbReference type="SAM" id="MobiDB-lite"/>
    </source>
</evidence>
<feature type="compositionally biased region" description="Acidic residues" evidence="1">
    <location>
        <begin position="307"/>
        <end position="324"/>
    </location>
</feature>
<dbReference type="InterPro" id="IPR037119">
    <property type="entry name" value="Haem_oxidase_HugZ-like_sf"/>
</dbReference>
<evidence type="ECO:0000313" key="3">
    <source>
        <dbReference type="Proteomes" id="UP001633002"/>
    </source>
</evidence>